<dbReference type="Proteomes" id="UP000235388">
    <property type="component" value="Unassembled WGS sequence"/>
</dbReference>
<evidence type="ECO:0000256" key="2">
    <source>
        <dbReference type="ARBA" id="ARBA00023242"/>
    </source>
</evidence>
<gene>
    <name evidence="6" type="ORF">PCANC_21246</name>
</gene>
<reference evidence="6 7" key="1">
    <citation type="submission" date="2017-11" db="EMBL/GenBank/DDBJ databases">
        <title>De novo assembly and phasing of dikaryotic genomes from two isolates of Puccinia coronata f. sp. avenae, the causal agent of oat crown rust.</title>
        <authorList>
            <person name="Miller M.E."/>
            <person name="Zhang Y."/>
            <person name="Omidvar V."/>
            <person name="Sperschneider J."/>
            <person name="Schwessinger B."/>
            <person name="Raley C."/>
            <person name="Palmer J.M."/>
            <person name="Garnica D."/>
            <person name="Upadhyaya N."/>
            <person name="Rathjen J."/>
            <person name="Taylor J.M."/>
            <person name="Park R.F."/>
            <person name="Dodds P.N."/>
            <person name="Hirsch C.D."/>
            <person name="Kianian S.F."/>
            <person name="Figueroa M."/>
        </authorList>
    </citation>
    <scope>NUCLEOTIDE SEQUENCE [LARGE SCALE GENOMIC DNA]</scope>
    <source>
        <strain evidence="6">12NC29</strain>
    </source>
</reference>
<protein>
    <recommendedName>
        <fullName evidence="5">WHIM1 domain-containing protein</fullName>
    </recommendedName>
</protein>
<dbReference type="PANTHER" id="PTHR42107">
    <property type="entry name" value="YALI0D24453P"/>
    <property type="match status" value="1"/>
</dbReference>
<evidence type="ECO:0000259" key="5">
    <source>
        <dbReference type="Pfam" id="PF15612"/>
    </source>
</evidence>
<keyword evidence="3" id="KW-0175">Coiled coil</keyword>
<organism evidence="6 7">
    <name type="scientific">Puccinia coronata f. sp. avenae</name>
    <dbReference type="NCBI Taxonomy" id="200324"/>
    <lineage>
        <taxon>Eukaryota</taxon>
        <taxon>Fungi</taxon>
        <taxon>Dikarya</taxon>
        <taxon>Basidiomycota</taxon>
        <taxon>Pucciniomycotina</taxon>
        <taxon>Pucciniomycetes</taxon>
        <taxon>Pucciniales</taxon>
        <taxon>Pucciniaceae</taxon>
        <taxon>Puccinia</taxon>
    </lineage>
</organism>
<dbReference type="AlphaFoldDB" id="A0A2N5SD80"/>
<evidence type="ECO:0000256" key="4">
    <source>
        <dbReference type="SAM" id="MobiDB-lite"/>
    </source>
</evidence>
<feature type="region of interest" description="Disordered" evidence="4">
    <location>
        <begin position="385"/>
        <end position="409"/>
    </location>
</feature>
<feature type="compositionally biased region" description="Low complexity" evidence="4">
    <location>
        <begin position="556"/>
        <end position="567"/>
    </location>
</feature>
<comment type="subcellular location">
    <subcellularLocation>
        <location evidence="1">Nucleus</location>
    </subcellularLocation>
</comment>
<feature type="domain" description="WHIM1" evidence="5">
    <location>
        <begin position="170"/>
        <end position="204"/>
    </location>
</feature>
<evidence type="ECO:0000256" key="3">
    <source>
        <dbReference type="SAM" id="Coils"/>
    </source>
</evidence>
<name>A0A2N5SD80_9BASI</name>
<feature type="compositionally biased region" description="Polar residues" evidence="4">
    <location>
        <begin position="474"/>
        <end position="489"/>
    </location>
</feature>
<feature type="region of interest" description="Disordered" evidence="4">
    <location>
        <begin position="304"/>
        <end position="337"/>
    </location>
</feature>
<keyword evidence="2" id="KW-0539">Nucleus</keyword>
<proteinExistence type="predicted"/>
<feature type="region of interest" description="Disordered" evidence="4">
    <location>
        <begin position="678"/>
        <end position="755"/>
    </location>
</feature>
<accession>A0A2N5SD80</accession>
<feature type="compositionally biased region" description="Polar residues" evidence="4">
    <location>
        <begin position="304"/>
        <end position="317"/>
    </location>
</feature>
<feature type="region of interest" description="Disordered" evidence="4">
    <location>
        <begin position="1"/>
        <end position="48"/>
    </location>
</feature>
<feature type="compositionally biased region" description="Polar residues" evidence="4">
    <location>
        <begin position="9"/>
        <end position="27"/>
    </location>
</feature>
<sequence>MELPAKAENTGSSTNLYSPAASASQQLRPRPQTPSKSGSSSLEKEKVPANSSESWETAYVFAFIHKFTSLCHDLKIGLKLRAAQDFERILEVDTRTAPSELTDEPGPDSSEAREILTTILNTFHENLKTANGSTWARWLKSYIEDLVKHELQQPMFTILKWKENYIRTRENGFWDLDWHEKVHLLRILVDHQLAYSAKIKSIIDENHDKATGKSTKQPANLPTKLDAKPSQNPLLIKPLGVDRHSRIWWQIDDSPRIYASGNPYKSENYWEVLSTTKSEYLELSNTLDVNPSLSLQSSDVSQITSDAKSTKQSSTKNAKIPSMFTSNRKKNTPQDQRLKSEWELSQTLAEVAQANIEAGEQRIQQLLNEAKRLEELEAKKQRRIALANAPKRAPDLTRSTPGFGVRSRLRSQLTKPDYVVDSDAIDRKLERALKQYENSSTTESDSGKKAKQTKRKRKGGPKDSQGSDSEDSEYQTGQDASVAGTNEYSETTEKDGTAQASRPSRKRTCSSKKLSVPGERRSLRVRTKIEVEAEEEEHPKPLVTEEESQHIEPTWSRSKPPVSSSNSEIIEGPIADSGEPNDNVSVWSRGKLIYVAGNNKYACKPGVASEAQSATTSTTRSLSVLQARLEAMAGDDDDDDDNDNTVRRDQIQDEVLTNRQAGEELDAQHVPSLLNLFGTDLRSDSNQVDGDKTKSTPEEPDDGNASVPSPIIELLHEQPTQIESDQDKTTHSQINNASSTGLVQHINTPALSTNV</sequence>
<feature type="compositionally biased region" description="Basic residues" evidence="4">
    <location>
        <begin position="449"/>
        <end position="459"/>
    </location>
</feature>
<evidence type="ECO:0000313" key="7">
    <source>
        <dbReference type="Proteomes" id="UP000235388"/>
    </source>
</evidence>
<feature type="coiled-coil region" evidence="3">
    <location>
        <begin position="349"/>
        <end position="383"/>
    </location>
</feature>
<dbReference type="EMBL" id="PGCJ01001028">
    <property type="protein sequence ID" value="PLW11217.1"/>
    <property type="molecule type" value="Genomic_DNA"/>
</dbReference>
<dbReference type="GO" id="GO:0005634">
    <property type="term" value="C:nucleus"/>
    <property type="evidence" value="ECO:0007669"/>
    <property type="project" value="UniProtKB-SubCell"/>
</dbReference>
<feature type="compositionally biased region" description="Basic and acidic residues" evidence="4">
    <location>
        <begin position="518"/>
        <end position="531"/>
    </location>
</feature>
<feature type="region of interest" description="Disordered" evidence="4">
    <location>
        <begin position="436"/>
        <end position="582"/>
    </location>
</feature>
<keyword evidence="7" id="KW-1185">Reference proteome</keyword>
<evidence type="ECO:0000256" key="1">
    <source>
        <dbReference type="ARBA" id="ARBA00004123"/>
    </source>
</evidence>
<feature type="compositionally biased region" description="Polar residues" evidence="4">
    <location>
        <begin position="731"/>
        <end position="755"/>
    </location>
</feature>
<feature type="region of interest" description="Disordered" evidence="4">
    <location>
        <begin position="208"/>
        <end position="227"/>
    </location>
</feature>
<dbReference type="Pfam" id="PF15612">
    <property type="entry name" value="WHIM1"/>
    <property type="match status" value="1"/>
</dbReference>
<dbReference type="PANTHER" id="PTHR42107:SF1">
    <property type="entry name" value="WHIM1 DOMAIN-CONTAINING PROTEIN"/>
    <property type="match status" value="1"/>
</dbReference>
<dbReference type="OrthoDB" id="205403at2759"/>
<comment type="caution">
    <text evidence="6">The sequence shown here is derived from an EMBL/GenBank/DDBJ whole genome shotgun (WGS) entry which is preliminary data.</text>
</comment>
<evidence type="ECO:0000313" key="6">
    <source>
        <dbReference type="EMBL" id="PLW11217.1"/>
    </source>
</evidence>
<dbReference type="STRING" id="200324.A0A2N5SD80"/>
<dbReference type="InterPro" id="IPR028942">
    <property type="entry name" value="WHIM1_dom"/>
</dbReference>